<dbReference type="InterPro" id="IPR051011">
    <property type="entry name" value="Metal_resp_trans_reg"/>
</dbReference>
<feature type="domain" description="HVO-2833 C-terminal" evidence="1">
    <location>
        <begin position="202"/>
        <end position="334"/>
    </location>
</feature>
<organism evidence="2 3">
    <name type="scientific">Halorutilus salinus</name>
    <dbReference type="NCBI Taxonomy" id="2487751"/>
    <lineage>
        <taxon>Archaea</taxon>
        <taxon>Methanobacteriati</taxon>
        <taxon>Methanobacteriota</taxon>
        <taxon>Stenosarchaea group</taxon>
        <taxon>Halobacteria</taxon>
        <taxon>Halorutilales</taxon>
        <taxon>Halorutilaceae</taxon>
        <taxon>Halorutilus</taxon>
    </lineage>
</organism>
<dbReference type="RefSeq" id="WP_266088383.1">
    <property type="nucleotide sequence ID" value="NZ_RKLV01000012.1"/>
</dbReference>
<dbReference type="Pfam" id="PF24271">
    <property type="entry name" value="HVO_2833_C"/>
    <property type="match status" value="1"/>
</dbReference>
<reference evidence="2" key="1">
    <citation type="submission" date="2022-09" db="EMBL/GenBank/DDBJ databases">
        <title>Haloadaptaus new haloarchaeum isolated from saline soil.</title>
        <authorList>
            <person name="Duran-Viseras A."/>
            <person name="Sanchez-Porro C."/>
            <person name="Ventosa A."/>
        </authorList>
    </citation>
    <scope>NUCLEOTIDE SEQUENCE</scope>
    <source>
        <strain evidence="2">F3-133</strain>
    </source>
</reference>
<keyword evidence="3" id="KW-1185">Reference proteome</keyword>
<dbReference type="InterPro" id="IPR036390">
    <property type="entry name" value="WH_DNA-bd_sf"/>
</dbReference>
<evidence type="ECO:0000313" key="3">
    <source>
        <dbReference type="Proteomes" id="UP001149411"/>
    </source>
</evidence>
<protein>
    <submittedName>
        <fullName evidence="2">ArsR family transcriptional regulator</fullName>
    </submittedName>
</protein>
<proteinExistence type="predicted"/>
<dbReference type="EMBL" id="RKLV01000012">
    <property type="protein sequence ID" value="MCX2819792.1"/>
    <property type="molecule type" value="Genomic_DNA"/>
</dbReference>
<evidence type="ECO:0000259" key="1">
    <source>
        <dbReference type="Pfam" id="PF24271"/>
    </source>
</evidence>
<comment type="caution">
    <text evidence="2">The sequence shown here is derived from an EMBL/GenBank/DDBJ whole genome shotgun (WGS) entry which is preliminary data.</text>
</comment>
<dbReference type="Proteomes" id="UP001149411">
    <property type="component" value="Unassembled WGS sequence"/>
</dbReference>
<name>A0A9Q4C4P4_9EURY</name>
<dbReference type="AlphaFoldDB" id="A0A9Q4C4P4"/>
<dbReference type="CDD" id="cd00090">
    <property type="entry name" value="HTH_ARSR"/>
    <property type="match status" value="1"/>
</dbReference>
<dbReference type="InterPro" id="IPR036388">
    <property type="entry name" value="WH-like_DNA-bd_sf"/>
</dbReference>
<gene>
    <name evidence="2" type="ORF">EGH25_10570</name>
</gene>
<dbReference type="InterPro" id="IPR011991">
    <property type="entry name" value="ArsR-like_HTH"/>
</dbReference>
<dbReference type="InterPro" id="IPR056528">
    <property type="entry name" value="HVO_2833_C"/>
</dbReference>
<dbReference type="PANTHER" id="PTHR43132">
    <property type="entry name" value="ARSENICAL RESISTANCE OPERON REPRESSOR ARSR-RELATED"/>
    <property type="match status" value="1"/>
</dbReference>
<dbReference type="PANTHER" id="PTHR43132:SF2">
    <property type="entry name" value="ARSENICAL RESISTANCE OPERON REPRESSOR ARSR-RELATED"/>
    <property type="match status" value="1"/>
</dbReference>
<evidence type="ECO:0000313" key="2">
    <source>
        <dbReference type="EMBL" id="MCX2819792.1"/>
    </source>
</evidence>
<dbReference type="SUPFAM" id="SSF46785">
    <property type="entry name" value="Winged helix' DNA-binding domain"/>
    <property type="match status" value="2"/>
</dbReference>
<sequence>MIGQPHLRLLQELGQPQSPSELAEKLEYSLKHVSEVLSELEELGLIKSKERGRHKLYDTTEVNAVGEYRKLTTRHPNIDFPELLTPSSLHVIYHLDKRRSADTLTKLSKPSRATVYRVLKKLRNRGILTQEDSKYVIRKPYEPLSEFAQELAMLKHVSKVKKTFPSGKVYVVWNNDYENISLLKSEIEVKNQIDNLRPDEARKYYLTGLNEIQNRGLKFMTTPGTYLFYTEEEREEDQQQSTLHGLSQEDLVCHMTLIHKRMDKPVGQRYTLLYLAKVQDDINREDLRERAIHYDISNEVDNLLTYIEKKGVKKAEIDLPTWGEFKGLAKEYEVDI</sequence>
<dbReference type="Gene3D" id="1.10.10.10">
    <property type="entry name" value="Winged helix-like DNA-binding domain superfamily/Winged helix DNA-binding domain"/>
    <property type="match status" value="1"/>
</dbReference>
<accession>A0A9Q4C4P4</accession>